<evidence type="ECO:0000256" key="1">
    <source>
        <dbReference type="SAM" id="MobiDB-lite"/>
    </source>
</evidence>
<sequence length="502" mass="53916">MDYWTGDIVLQDDSRLKEITFSTPHLTAITPIPSSSLRFLSVVETSRIPLYLAAGPSFNVWTTSSDTEEWFSSILAREDAFDATASGDEACAWWTSARAQSPIGILVAVENGWQLDGHAKVTEILFYGTLAGNADAGLPSPPTSSQEQHSALSGSPELRVHALPLSSDLLVHPKSNGSRLSPPIDAEMSEGDGQFLSPLLPPSASSPGPEKRKKVNDMFDEATERRRKARRKGGEAVAAAASKIELPRPASAHRKSLSIDSKAGNTVESLRGHNTAQVSQAAGRPLSRSPSFSSDIRPLSRKGLLDGPGKRSTLSRVTSISAAPEEQTIESRNKEALSRVVMAGMRMHGLQQRKKQYKSRRSSVAPSADGNDGHADEVATEEAAKDEEYKLIYHQTFKGAALALRKHMATEPLHSQPDSLRDVVDRLLAIFCTDPLAEPVPTAAPIDPLSTPGSRKALLGADSAKSHKSLFDSIKHSHIASNGGESGVVNPPTVRKGNREVV</sequence>
<name>A0A6A6QID7_9PEZI</name>
<evidence type="ECO:0000313" key="4">
    <source>
        <dbReference type="Proteomes" id="UP000799750"/>
    </source>
</evidence>
<dbReference type="OrthoDB" id="4205424at2759"/>
<feature type="compositionally biased region" description="Polar residues" evidence="1">
    <location>
        <begin position="312"/>
        <end position="321"/>
    </location>
</feature>
<feature type="compositionally biased region" description="Polar residues" evidence="1">
    <location>
        <begin position="263"/>
        <end position="280"/>
    </location>
</feature>
<feature type="compositionally biased region" description="Basic and acidic residues" evidence="1">
    <location>
        <begin position="371"/>
        <end position="381"/>
    </location>
</feature>
<feature type="region of interest" description="Disordered" evidence="1">
    <location>
        <begin position="169"/>
        <end position="333"/>
    </location>
</feature>
<proteinExistence type="predicted"/>
<dbReference type="InterPro" id="IPR041260">
    <property type="entry name" value="Sld7_C"/>
</dbReference>
<dbReference type="Pfam" id="PF18596">
    <property type="entry name" value="Sld7_C"/>
    <property type="match status" value="1"/>
</dbReference>
<gene>
    <name evidence="3" type="ORF">BU16DRAFT_530199</name>
</gene>
<protein>
    <recommendedName>
        <fullName evidence="2">Sld7 C-terminal domain-containing protein</fullName>
    </recommendedName>
</protein>
<dbReference type="Proteomes" id="UP000799750">
    <property type="component" value="Unassembled WGS sequence"/>
</dbReference>
<feature type="compositionally biased region" description="Basic residues" evidence="1">
    <location>
        <begin position="351"/>
        <end position="361"/>
    </location>
</feature>
<evidence type="ECO:0000313" key="3">
    <source>
        <dbReference type="EMBL" id="KAF2491766.1"/>
    </source>
</evidence>
<reference evidence="3" key="1">
    <citation type="journal article" date="2020" name="Stud. Mycol.">
        <title>101 Dothideomycetes genomes: a test case for predicting lifestyles and emergence of pathogens.</title>
        <authorList>
            <person name="Haridas S."/>
            <person name="Albert R."/>
            <person name="Binder M."/>
            <person name="Bloem J."/>
            <person name="Labutti K."/>
            <person name="Salamov A."/>
            <person name="Andreopoulos B."/>
            <person name="Baker S."/>
            <person name="Barry K."/>
            <person name="Bills G."/>
            <person name="Bluhm B."/>
            <person name="Cannon C."/>
            <person name="Castanera R."/>
            <person name="Culley D."/>
            <person name="Daum C."/>
            <person name="Ezra D."/>
            <person name="Gonzalez J."/>
            <person name="Henrissat B."/>
            <person name="Kuo A."/>
            <person name="Liang C."/>
            <person name="Lipzen A."/>
            <person name="Lutzoni F."/>
            <person name="Magnuson J."/>
            <person name="Mondo S."/>
            <person name="Nolan M."/>
            <person name="Ohm R."/>
            <person name="Pangilinan J."/>
            <person name="Park H.-J."/>
            <person name="Ramirez L."/>
            <person name="Alfaro M."/>
            <person name="Sun H."/>
            <person name="Tritt A."/>
            <person name="Yoshinaga Y."/>
            <person name="Zwiers L.-H."/>
            <person name="Turgeon B."/>
            <person name="Goodwin S."/>
            <person name="Spatafora J."/>
            <person name="Crous P."/>
            <person name="Grigoriev I."/>
        </authorList>
    </citation>
    <scope>NUCLEOTIDE SEQUENCE</scope>
    <source>
        <strain evidence="3">CBS 269.34</strain>
    </source>
</reference>
<feature type="region of interest" description="Disordered" evidence="1">
    <location>
        <begin position="348"/>
        <end position="381"/>
    </location>
</feature>
<feature type="domain" description="Sld7 C-terminal" evidence="2">
    <location>
        <begin position="330"/>
        <end position="432"/>
    </location>
</feature>
<accession>A0A6A6QID7</accession>
<keyword evidence="4" id="KW-1185">Reference proteome</keyword>
<dbReference type="EMBL" id="MU004195">
    <property type="protein sequence ID" value="KAF2491766.1"/>
    <property type="molecule type" value="Genomic_DNA"/>
</dbReference>
<dbReference type="AlphaFoldDB" id="A0A6A6QID7"/>
<feature type="compositionally biased region" description="Low complexity" evidence="1">
    <location>
        <begin position="196"/>
        <end position="207"/>
    </location>
</feature>
<evidence type="ECO:0000259" key="2">
    <source>
        <dbReference type="Pfam" id="PF18596"/>
    </source>
</evidence>
<organism evidence="3 4">
    <name type="scientific">Lophium mytilinum</name>
    <dbReference type="NCBI Taxonomy" id="390894"/>
    <lineage>
        <taxon>Eukaryota</taxon>
        <taxon>Fungi</taxon>
        <taxon>Dikarya</taxon>
        <taxon>Ascomycota</taxon>
        <taxon>Pezizomycotina</taxon>
        <taxon>Dothideomycetes</taxon>
        <taxon>Pleosporomycetidae</taxon>
        <taxon>Mytilinidiales</taxon>
        <taxon>Mytilinidiaceae</taxon>
        <taxon>Lophium</taxon>
    </lineage>
</organism>
<feature type="region of interest" description="Disordered" evidence="1">
    <location>
        <begin position="481"/>
        <end position="502"/>
    </location>
</feature>